<evidence type="ECO:0000313" key="3">
    <source>
        <dbReference type="Proteomes" id="UP000037551"/>
    </source>
</evidence>
<comment type="caution">
    <text evidence="2">The sequence shown here is derived from an EMBL/GenBank/DDBJ whole genome shotgun (WGS) entry which is preliminary data.</text>
</comment>
<proteinExistence type="predicted"/>
<name>A0A0J8G1L2_9PSED</name>
<dbReference type="Proteomes" id="UP000037551">
    <property type="component" value="Unassembled WGS sequence"/>
</dbReference>
<gene>
    <name evidence="2" type="ORF">ACR52_17110</name>
</gene>
<protein>
    <submittedName>
        <fullName evidence="2">Uncharacterized protein</fullName>
    </submittedName>
</protein>
<evidence type="ECO:0000313" key="2">
    <source>
        <dbReference type="EMBL" id="KMT54543.1"/>
    </source>
</evidence>
<dbReference type="EMBL" id="LFMW01000011">
    <property type="protein sequence ID" value="KMT54543.1"/>
    <property type="molecule type" value="Genomic_DNA"/>
</dbReference>
<dbReference type="PATRIC" id="fig|1674920.3.peg.1358"/>
<dbReference type="OrthoDB" id="6817941at2"/>
<feature type="region of interest" description="Disordered" evidence="1">
    <location>
        <begin position="1"/>
        <end position="22"/>
    </location>
</feature>
<dbReference type="RefSeq" id="WP_048726614.1">
    <property type="nucleotide sequence ID" value="NZ_LFMW01000011.1"/>
</dbReference>
<evidence type="ECO:0000256" key="1">
    <source>
        <dbReference type="SAM" id="MobiDB-lite"/>
    </source>
</evidence>
<reference evidence="2 3" key="1">
    <citation type="submission" date="2015-06" db="EMBL/GenBank/DDBJ databases">
        <title>Draft genome sequence of an Antarctic Pseudomonas sp. strain KG01 with full potential for biotechnological applications.</title>
        <authorList>
            <person name="Pavlov M.S."/>
            <person name="Lira F."/>
            <person name="Martinez J.L."/>
            <person name="Marshall S.H."/>
        </authorList>
    </citation>
    <scope>NUCLEOTIDE SEQUENCE [LARGE SCALE GENOMIC DNA]</scope>
    <source>
        <strain evidence="2 3">KG01</strain>
    </source>
</reference>
<dbReference type="AlphaFoldDB" id="A0A0J8G1L2"/>
<dbReference type="STRING" id="1674920.ACR52_17110"/>
<keyword evidence="3" id="KW-1185">Reference proteome</keyword>
<organism evidence="2 3">
    <name type="scientific">Pseudomonas fildesensis</name>
    <dbReference type="NCBI Taxonomy" id="1674920"/>
    <lineage>
        <taxon>Bacteria</taxon>
        <taxon>Pseudomonadati</taxon>
        <taxon>Pseudomonadota</taxon>
        <taxon>Gammaproteobacteria</taxon>
        <taxon>Pseudomonadales</taxon>
        <taxon>Pseudomonadaceae</taxon>
        <taxon>Pseudomonas</taxon>
    </lineage>
</organism>
<accession>A0A0J8G1L2</accession>
<sequence length="506" mass="55949">MPAKKTQTESVPANKNAKAGVSSKKTLVLGESKNPKSLDRLFIPGATRDIQGYDAGIPAWLIEYDLRVSVHKNWEAAEGDVIHVGYLKGPGELASLARATLSKEDAENESTYYFSLKKADLPDGTYPLVYAVYFKGGHDYQISTALVTAIKTDLPAGPHNGPEEGHPKIKFELSEKKITPANIARGVDITVQPYPNMHTLDKIHIRWSSLEIIKPIAGVEQITTIKITHADIVEGGDDLSLGVYLMLVDFVGNVSTPGSATVTVSVDTDESKVDGPAMLTNDPEGLIDLERLNGEPLDLECYTSDEVGFIDDLYDITVRAYPKLGGVVVHRGFEKITRAGRPVIHQVPHSIVRAAIEGRMVASFVLRKTAEPYEVYSRQTSAKVVGQVIYIDPPFFEKYEGHVVDPIPSSLVFVCPWYEWRKPTDELTIVILHVKPNQEAIMYSDTRVVGTSWPANSPVKRLVEKADLEKFAGLTAQIYFVYRSKQTKASSPNINESRRQDIRFGK</sequence>